<dbReference type="Proteomes" id="UP000662259">
    <property type="component" value="Unassembled WGS sequence"/>
</dbReference>
<protein>
    <submittedName>
        <fullName evidence="1">Uncharacterized protein</fullName>
    </submittedName>
</protein>
<accession>A0A8I2GXR7</accession>
<dbReference type="EMBL" id="WIEZ01000017">
    <property type="protein sequence ID" value="NKM48535.1"/>
    <property type="molecule type" value="Genomic_DNA"/>
</dbReference>
<comment type="caution">
    <text evidence="1">The sequence shown here is derived from an EMBL/GenBank/DDBJ whole genome shotgun (WGS) entry which is preliminary data.</text>
</comment>
<sequence length="70" mass="7929">MWPPHLPAGIFSPRGEGICRTAFLHHKRQRQEWIAAATALLPIGEKVPGRADENLCWLSRRIWCPDAIVS</sequence>
<evidence type="ECO:0000313" key="2">
    <source>
        <dbReference type="Proteomes" id="UP000662259"/>
    </source>
</evidence>
<dbReference type="AlphaFoldDB" id="A0A8I2GXR7"/>
<reference evidence="1" key="1">
    <citation type="submission" date="2019-10" db="EMBL/GenBank/DDBJ databases">
        <title>Rhizobium leguminosarum symbiovar viciae collection.</title>
        <authorList>
            <person name="Boivin S."/>
            <person name="Lepetit M."/>
        </authorList>
    </citation>
    <scope>NUCLEOTIDE SEQUENCE</scope>
    <source>
        <strain evidence="1">L143</strain>
    </source>
</reference>
<proteinExistence type="predicted"/>
<gene>
    <name evidence="1" type="ORF">GFL91_26945</name>
</gene>
<evidence type="ECO:0000313" key="1">
    <source>
        <dbReference type="EMBL" id="NKM48535.1"/>
    </source>
</evidence>
<organism evidence="1 2">
    <name type="scientific">Rhizobium leguminosarum bv. viciae</name>
    <dbReference type="NCBI Taxonomy" id="387"/>
    <lineage>
        <taxon>Bacteria</taxon>
        <taxon>Pseudomonadati</taxon>
        <taxon>Pseudomonadota</taxon>
        <taxon>Alphaproteobacteria</taxon>
        <taxon>Hyphomicrobiales</taxon>
        <taxon>Rhizobiaceae</taxon>
        <taxon>Rhizobium/Agrobacterium group</taxon>
        <taxon>Rhizobium</taxon>
    </lineage>
</organism>
<name>A0A8I2GXR7_RHILV</name>